<keyword evidence="2 7" id="KW-0963">Cytoplasm</keyword>
<evidence type="ECO:0000313" key="8">
    <source>
        <dbReference type="EMBL" id="SBW08655.1"/>
    </source>
</evidence>
<feature type="binding site" evidence="7">
    <location>
        <position position="71"/>
    </location>
    <ligand>
        <name>Mg(2+)</name>
        <dbReference type="ChEBI" id="CHEBI:18420"/>
        <label>2</label>
    </ligand>
</feature>
<dbReference type="PROSITE" id="PS00387">
    <property type="entry name" value="PPASE"/>
    <property type="match status" value="1"/>
</dbReference>
<comment type="subunit">
    <text evidence="7">Homohexamer.</text>
</comment>
<dbReference type="GO" id="GO:0000287">
    <property type="term" value="F:magnesium ion binding"/>
    <property type="evidence" value="ECO:0007669"/>
    <property type="project" value="UniProtKB-UniRule"/>
</dbReference>
<dbReference type="GO" id="GO:0005737">
    <property type="term" value="C:cytoplasm"/>
    <property type="evidence" value="ECO:0007669"/>
    <property type="project" value="UniProtKB-SubCell"/>
</dbReference>
<dbReference type="EC" id="3.6.1.1" evidence="7"/>
<comment type="catalytic activity">
    <reaction evidence="6 7">
        <text>diphosphate + H2O = 2 phosphate + H(+)</text>
        <dbReference type="Rhea" id="RHEA:24576"/>
        <dbReference type="ChEBI" id="CHEBI:15377"/>
        <dbReference type="ChEBI" id="CHEBI:15378"/>
        <dbReference type="ChEBI" id="CHEBI:33019"/>
        <dbReference type="ChEBI" id="CHEBI:43474"/>
        <dbReference type="EC" id="3.6.1.1"/>
    </reaction>
</comment>
<dbReference type="AlphaFoldDB" id="A0A212KAY2"/>
<feature type="binding site" evidence="7">
    <location>
        <position position="56"/>
    </location>
    <ligand>
        <name>substrate</name>
    </ligand>
</feature>
<evidence type="ECO:0000256" key="7">
    <source>
        <dbReference type="HAMAP-Rule" id="MF_00209"/>
    </source>
</evidence>
<evidence type="ECO:0000256" key="6">
    <source>
        <dbReference type="ARBA" id="ARBA00047820"/>
    </source>
</evidence>
<gene>
    <name evidence="7 8" type="primary">ppa</name>
    <name evidence="8" type="ORF">KL86APRO_12430</name>
</gene>
<dbReference type="GO" id="GO:0006796">
    <property type="term" value="P:phosphate-containing compound metabolic process"/>
    <property type="evidence" value="ECO:0007669"/>
    <property type="project" value="InterPro"/>
</dbReference>
<evidence type="ECO:0000256" key="3">
    <source>
        <dbReference type="ARBA" id="ARBA00022723"/>
    </source>
</evidence>
<evidence type="ECO:0000256" key="1">
    <source>
        <dbReference type="ARBA" id="ARBA00001946"/>
    </source>
</evidence>
<evidence type="ECO:0000256" key="5">
    <source>
        <dbReference type="ARBA" id="ARBA00022842"/>
    </source>
</evidence>
<keyword evidence="5 7" id="KW-0460">Magnesium</keyword>
<dbReference type="PANTHER" id="PTHR10286">
    <property type="entry name" value="INORGANIC PYROPHOSPHATASE"/>
    <property type="match status" value="1"/>
</dbReference>
<dbReference type="SUPFAM" id="SSF50324">
    <property type="entry name" value="Inorganic pyrophosphatase"/>
    <property type="match status" value="1"/>
</dbReference>
<protein>
    <recommendedName>
        <fullName evidence="7">Inorganic pyrophosphatase</fullName>
        <ecNumber evidence="7">3.6.1.1</ecNumber>
    </recommendedName>
    <alternativeName>
        <fullName evidence="7">Pyrophosphate phospho-hydrolase</fullName>
        <shortName evidence="7">PPase</shortName>
    </alternativeName>
</protein>
<feature type="binding site" evidence="7">
    <location>
        <position position="142"/>
    </location>
    <ligand>
        <name>substrate</name>
    </ligand>
</feature>
<name>A0A212KAY2_9PROT</name>
<keyword evidence="3 7" id="KW-0479">Metal-binding</keyword>
<dbReference type="HAMAP" id="MF_00209">
    <property type="entry name" value="Inorganic_PPase"/>
    <property type="match status" value="1"/>
</dbReference>
<evidence type="ECO:0000256" key="2">
    <source>
        <dbReference type="ARBA" id="ARBA00022490"/>
    </source>
</evidence>
<feature type="binding site" evidence="7">
    <location>
        <position position="66"/>
    </location>
    <ligand>
        <name>Mg(2+)</name>
        <dbReference type="ChEBI" id="CHEBI:18420"/>
        <label>1</label>
    </ligand>
</feature>
<dbReference type="CDD" id="cd00412">
    <property type="entry name" value="pyrophosphatase"/>
    <property type="match status" value="1"/>
</dbReference>
<dbReference type="InterPro" id="IPR008162">
    <property type="entry name" value="Pyrophosphatase"/>
</dbReference>
<dbReference type="Gene3D" id="3.90.80.10">
    <property type="entry name" value="Inorganic pyrophosphatase"/>
    <property type="match status" value="1"/>
</dbReference>
<comment type="function">
    <text evidence="7">Catalyzes the hydrolysis of inorganic pyrophosphate (PPi) forming two phosphate ions.</text>
</comment>
<comment type="subcellular location">
    <subcellularLocation>
        <location evidence="7">Cytoplasm</location>
    </subcellularLocation>
</comment>
<comment type="similarity">
    <text evidence="7">Belongs to the PPase family.</text>
</comment>
<dbReference type="FunFam" id="3.90.80.10:FF:000003">
    <property type="entry name" value="Inorganic pyrophosphatase"/>
    <property type="match status" value="1"/>
</dbReference>
<feature type="binding site" evidence="7">
    <location>
        <position position="44"/>
    </location>
    <ligand>
        <name>substrate</name>
    </ligand>
</feature>
<dbReference type="GO" id="GO:0004427">
    <property type="term" value="F:inorganic diphosphate phosphatase activity"/>
    <property type="evidence" value="ECO:0007669"/>
    <property type="project" value="UniProtKB-UniRule"/>
</dbReference>
<feature type="binding site" evidence="7">
    <location>
        <position position="103"/>
    </location>
    <ligand>
        <name>Mg(2+)</name>
        <dbReference type="ChEBI" id="CHEBI:18420"/>
        <label>1</label>
    </ligand>
</feature>
<reference evidence="8" key="1">
    <citation type="submission" date="2016-04" db="EMBL/GenBank/DDBJ databases">
        <authorList>
            <person name="Evans L.H."/>
            <person name="Alamgir A."/>
            <person name="Owens N."/>
            <person name="Weber N.D."/>
            <person name="Virtaneva K."/>
            <person name="Barbian K."/>
            <person name="Babar A."/>
            <person name="Rosenke K."/>
        </authorList>
    </citation>
    <scope>NUCLEOTIDE SEQUENCE</scope>
    <source>
        <strain evidence="8">86</strain>
    </source>
</reference>
<accession>A0A212KAY2</accession>
<proteinExistence type="inferred from homology"/>
<dbReference type="EMBL" id="FLUO01000001">
    <property type="protein sequence ID" value="SBW08655.1"/>
    <property type="molecule type" value="Genomic_DNA"/>
</dbReference>
<comment type="cofactor">
    <cofactor evidence="1 7">
        <name>Mg(2+)</name>
        <dbReference type="ChEBI" id="CHEBI:18420"/>
    </cofactor>
</comment>
<dbReference type="NCBIfam" id="NF002317">
    <property type="entry name" value="PRK01250.1"/>
    <property type="match status" value="1"/>
</dbReference>
<feature type="binding site" evidence="7">
    <location>
        <position position="30"/>
    </location>
    <ligand>
        <name>substrate</name>
    </ligand>
</feature>
<dbReference type="InterPro" id="IPR036649">
    <property type="entry name" value="Pyrophosphatase_sf"/>
</dbReference>
<organism evidence="8">
    <name type="scientific">uncultured Alphaproteobacteria bacterium</name>
    <dbReference type="NCBI Taxonomy" id="91750"/>
    <lineage>
        <taxon>Bacteria</taxon>
        <taxon>Pseudomonadati</taxon>
        <taxon>Pseudomonadota</taxon>
        <taxon>Alphaproteobacteria</taxon>
        <taxon>environmental samples</taxon>
    </lineage>
</organism>
<keyword evidence="4 7" id="KW-0378">Hydrolase</keyword>
<dbReference type="Pfam" id="PF00719">
    <property type="entry name" value="Pyrophosphatase"/>
    <property type="match status" value="1"/>
</dbReference>
<sequence length="179" mass="20198">MNIDKVSIGRNPPHDVNVIVEVSLLSPPVKYEMDKESGAMVVDRFLHTAMHYPCNYGFVPHTLSEDGDPVDVLLLGRLPVIPGAVVRAKPVGVLRMEDEKGMDEKLLCVPHETLKSYYSTVQDYTDVDALDRERLEHFFAHYKDLEKGKWVKILGWGDRDEAKQVLMEAIARHDAAKSA</sequence>
<evidence type="ECO:0000256" key="4">
    <source>
        <dbReference type="ARBA" id="ARBA00022801"/>
    </source>
</evidence>
<feature type="binding site" evidence="7">
    <location>
        <position position="71"/>
    </location>
    <ligand>
        <name>Mg(2+)</name>
        <dbReference type="ChEBI" id="CHEBI:18420"/>
        <label>1</label>
    </ligand>
</feature>